<proteinExistence type="inferred from homology"/>
<evidence type="ECO:0000256" key="6">
    <source>
        <dbReference type="ARBA" id="ARBA00022801"/>
    </source>
</evidence>
<comment type="similarity">
    <text evidence="2 17">Belongs to the glycosyl hydrolase 28 family.</text>
</comment>
<evidence type="ECO:0000256" key="16">
    <source>
        <dbReference type="PROSITE-ProRule" id="PRU10052"/>
    </source>
</evidence>
<keyword evidence="6 17" id="KW-0378">Hydrolase</keyword>
<keyword evidence="11" id="KW-0961">Cell wall biogenesis/degradation</keyword>
<dbReference type="OrthoDB" id="187139at2759"/>
<dbReference type="STRING" id="1314781.A0A165FGE2"/>
<dbReference type="Pfam" id="PF00295">
    <property type="entry name" value="Glyco_hydro_28"/>
    <property type="match status" value="1"/>
</dbReference>
<comment type="function">
    <text evidence="13">Specific in hydrolyzing the terminal glycosidic bond of polygalacturonic acid and oligogalacturonates.</text>
</comment>
<dbReference type="GO" id="GO:0045490">
    <property type="term" value="P:pectin catabolic process"/>
    <property type="evidence" value="ECO:0007669"/>
    <property type="project" value="UniProtKB-ARBA"/>
</dbReference>
<evidence type="ECO:0000256" key="12">
    <source>
        <dbReference type="ARBA" id="ARBA00023326"/>
    </source>
</evidence>
<dbReference type="InParanoid" id="A0A165FGE2"/>
<keyword evidence="19" id="KW-1185">Reference proteome</keyword>
<keyword evidence="10 17" id="KW-0326">Glycosidase</keyword>
<gene>
    <name evidence="18" type="ORF">EXIGLDRAFT_772248</name>
</gene>
<evidence type="ECO:0000313" key="18">
    <source>
        <dbReference type="EMBL" id="KZV88954.1"/>
    </source>
</evidence>
<dbReference type="Gene3D" id="2.160.20.10">
    <property type="entry name" value="Single-stranded right-handed beta-helix, Pectin lyase-like"/>
    <property type="match status" value="1"/>
</dbReference>
<dbReference type="GO" id="GO:0004650">
    <property type="term" value="F:polygalacturonase activity"/>
    <property type="evidence" value="ECO:0007669"/>
    <property type="project" value="InterPro"/>
</dbReference>
<dbReference type="InterPro" id="IPR011050">
    <property type="entry name" value="Pectin_lyase_fold/virulence"/>
</dbReference>
<evidence type="ECO:0000256" key="3">
    <source>
        <dbReference type="ARBA" id="ARBA00022525"/>
    </source>
</evidence>
<keyword evidence="3" id="KW-0964">Secreted</keyword>
<evidence type="ECO:0000256" key="7">
    <source>
        <dbReference type="ARBA" id="ARBA00023157"/>
    </source>
</evidence>
<reference evidence="18 19" key="1">
    <citation type="journal article" date="2016" name="Mol. Biol. Evol.">
        <title>Comparative Genomics of Early-Diverging Mushroom-Forming Fungi Provides Insights into the Origins of Lignocellulose Decay Capabilities.</title>
        <authorList>
            <person name="Nagy L.G."/>
            <person name="Riley R."/>
            <person name="Tritt A."/>
            <person name="Adam C."/>
            <person name="Daum C."/>
            <person name="Floudas D."/>
            <person name="Sun H."/>
            <person name="Yadav J.S."/>
            <person name="Pangilinan J."/>
            <person name="Larsson K.H."/>
            <person name="Matsuura K."/>
            <person name="Barry K."/>
            <person name="Labutti K."/>
            <person name="Kuo R."/>
            <person name="Ohm R.A."/>
            <person name="Bhattacharya S.S."/>
            <person name="Shirouzu T."/>
            <person name="Yoshinaga Y."/>
            <person name="Martin F.M."/>
            <person name="Grigoriev I.V."/>
            <person name="Hibbett D.S."/>
        </authorList>
    </citation>
    <scope>NUCLEOTIDE SEQUENCE [LARGE SCALE GENOMIC DNA]</scope>
    <source>
        <strain evidence="18 19">HHB12029</strain>
    </source>
</reference>
<dbReference type="InterPro" id="IPR006626">
    <property type="entry name" value="PbH1"/>
</dbReference>
<accession>A0A165FGE2</accession>
<keyword evidence="5" id="KW-0677">Repeat</keyword>
<feature type="active site" evidence="16">
    <location>
        <position position="142"/>
    </location>
</feature>
<dbReference type="InterPro" id="IPR000743">
    <property type="entry name" value="Glyco_hydro_28"/>
</dbReference>
<dbReference type="EMBL" id="KV426086">
    <property type="protein sequence ID" value="KZV88954.1"/>
    <property type="molecule type" value="Genomic_DNA"/>
</dbReference>
<evidence type="ECO:0000256" key="14">
    <source>
        <dbReference type="ARBA" id="ARBA00038933"/>
    </source>
</evidence>
<evidence type="ECO:0000313" key="19">
    <source>
        <dbReference type="Proteomes" id="UP000077266"/>
    </source>
</evidence>
<evidence type="ECO:0000256" key="1">
    <source>
        <dbReference type="ARBA" id="ARBA00004613"/>
    </source>
</evidence>
<dbReference type="SUPFAM" id="SSF51126">
    <property type="entry name" value="Pectin lyase-like"/>
    <property type="match status" value="1"/>
</dbReference>
<dbReference type="PANTHER" id="PTHR31736">
    <property type="match status" value="1"/>
</dbReference>
<keyword evidence="4" id="KW-0732">Signal</keyword>
<evidence type="ECO:0000256" key="5">
    <source>
        <dbReference type="ARBA" id="ARBA00022737"/>
    </source>
</evidence>
<dbReference type="PANTHER" id="PTHR31736:SF12">
    <property type="entry name" value="EXO-POLYGALACTURONASE, PUTATIVE-RELATED"/>
    <property type="match status" value="1"/>
</dbReference>
<dbReference type="GO" id="GO:0016829">
    <property type="term" value="F:lyase activity"/>
    <property type="evidence" value="ECO:0007669"/>
    <property type="project" value="UniProtKB-KW"/>
</dbReference>
<dbReference type="GO" id="GO:0071555">
    <property type="term" value="P:cell wall organization"/>
    <property type="evidence" value="ECO:0007669"/>
    <property type="project" value="UniProtKB-KW"/>
</dbReference>
<evidence type="ECO:0000256" key="13">
    <source>
        <dbReference type="ARBA" id="ARBA00037312"/>
    </source>
</evidence>
<dbReference type="GO" id="GO:0047911">
    <property type="term" value="F:galacturan 1,4-alpha-galacturonidase activity"/>
    <property type="evidence" value="ECO:0007669"/>
    <property type="project" value="UniProtKB-EC"/>
</dbReference>
<keyword evidence="9" id="KW-0119">Carbohydrate metabolism</keyword>
<evidence type="ECO:0000256" key="9">
    <source>
        <dbReference type="ARBA" id="ARBA00023277"/>
    </source>
</evidence>
<name>A0A165FGE2_EXIGL</name>
<protein>
    <recommendedName>
        <fullName evidence="14">galacturonan 1,4-alpha-galacturonidase</fullName>
        <ecNumber evidence="14">3.2.1.67</ecNumber>
    </recommendedName>
</protein>
<evidence type="ECO:0000256" key="8">
    <source>
        <dbReference type="ARBA" id="ARBA00023180"/>
    </source>
</evidence>
<evidence type="ECO:0000256" key="15">
    <source>
        <dbReference type="ARBA" id="ARBA00048766"/>
    </source>
</evidence>
<dbReference type="GO" id="GO:0005576">
    <property type="term" value="C:extracellular region"/>
    <property type="evidence" value="ECO:0007669"/>
    <property type="project" value="UniProtKB-SubCell"/>
</dbReference>
<keyword evidence="7" id="KW-1015">Disulfide bond</keyword>
<organism evidence="18 19">
    <name type="scientific">Exidia glandulosa HHB12029</name>
    <dbReference type="NCBI Taxonomy" id="1314781"/>
    <lineage>
        <taxon>Eukaryota</taxon>
        <taxon>Fungi</taxon>
        <taxon>Dikarya</taxon>
        <taxon>Basidiomycota</taxon>
        <taxon>Agaricomycotina</taxon>
        <taxon>Agaricomycetes</taxon>
        <taxon>Auriculariales</taxon>
        <taxon>Exidiaceae</taxon>
        <taxon>Exidia</taxon>
    </lineage>
</organism>
<sequence>FQNSTTFWIVGGQDILLDGGGTIDGNGQAWWDAFPKNASLVRPIPLTIFGADSVAVTNIKFVNSPMWFNLVHTSTNILFSDVTLNTKSASSTTPKNTDGWDLYRSSNVVIQNSNIVNNDDCVSFKPNVTNILVSNLTCDGSHGISVGSLGQYPQFFDIAENIVVRDVSISNAQNGARIKVWAGPGVGSGRVNNVTYENVVVNNVDNPLIFDQCYMTSAEVCAAVPSRVDLTNIFIRNITGTSSGKEKSVVADLNCSPGAICDEIYVDDFAVVPPAKFMPGSTICNNLRVQGNAVAQFNCTG</sequence>
<comment type="subcellular location">
    <subcellularLocation>
        <location evidence="1">Secreted</location>
    </subcellularLocation>
</comment>
<evidence type="ECO:0000256" key="11">
    <source>
        <dbReference type="ARBA" id="ARBA00023316"/>
    </source>
</evidence>
<dbReference type="AlphaFoldDB" id="A0A165FGE2"/>
<feature type="non-terminal residue" evidence="18">
    <location>
        <position position="1"/>
    </location>
</feature>
<evidence type="ECO:0000256" key="4">
    <source>
        <dbReference type="ARBA" id="ARBA00022729"/>
    </source>
</evidence>
<dbReference type="Proteomes" id="UP000077266">
    <property type="component" value="Unassembled WGS sequence"/>
</dbReference>
<evidence type="ECO:0000256" key="17">
    <source>
        <dbReference type="RuleBase" id="RU361169"/>
    </source>
</evidence>
<keyword evidence="18" id="KW-0456">Lyase</keyword>
<keyword evidence="8" id="KW-0325">Glycoprotein</keyword>
<evidence type="ECO:0000256" key="10">
    <source>
        <dbReference type="ARBA" id="ARBA00023295"/>
    </source>
</evidence>
<dbReference type="SMART" id="SM00710">
    <property type="entry name" value="PbH1"/>
    <property type="match status" value="4"/>
</dbReference>
<dbReference type="EC" id="3.2.1.67" evidence="14"/>
<dbReference type="InterPro" id="IPR012334">
    <property type="entry name" value="Pectin_lyas_fold"/>
</dbReference>
<keyword evidence="12" id="KW-0624">Polysaccharide degradation</keyword>
<dbReference type="PROSITE" id="PS00502">
    <property type="entry name" value="POLYGALACTURONASE"/>
    <property type="match status" value="1"/>
</dbReference>
<comment type="catalytic activity">
    <reaction evidence="15">
        <text>[(1-&gt;4)-alpha-D-galacturonosyl](n) + H2O = alpha-D-galacturonate + [(1-&gt;4)-alpha-D-galacturonosyl](n-1)</text>
        <dbReference type="Rhea" id="RHEA:14117"/>
        <dbReference type="Rhea" id="RHEA-COMP:14570"/>
        <dbReference type="Rhea" id="RHEA-COMP:14572"/>
        <dbReference type="ChEBI" id="CHEBI:15377"/>
        <dbReference type="ChEBI" id="CHEBI:58658"/>
        <dbReference type="ChEBI" id="CHEBI:140523"/>
        <dbReference type="EC" id="3.2.1.67"/>
    </reaction>
</comment>
<evidence type="ECO:0000256" key="2">
    <source>
        <dbReference type="ARBA" id="ARBA00008834"/>
    </source>
</evidence>